<dbReference type="Proteomes" id="UP000470771">
    <property type="component" value="Unassembled WGS sequence"/>
</dbReference>
<gene>
    <name evidence="1" type="ORF">GQN54_13485</name>
</gene>
<dbReference type="AlphaFoldDB" id="A0A6N9NKB3"/>
<dbReference type="RefSeq" id="WP_160634083.1">
    <property type="nucleotide sequence ID" value="NZ_WWNE01000012.1"/>
</dbReference>
<name>A0A6N9NKB3_9FLAO</name>
<sequence length="79" mass="8549">MSAIKIIKAAYASVNTGFDVTAKCQELVNTGNDDIPVNNETFGDPDFGQTKYFTVLYTTNDGKTGHAKGCQENTNLDLI</sequence>
<keyword evidence="2" id="KW-1185">Reference proteome</keyword>
<accession>A0A6N9NKB3</accession>
<organism evidence="1 2">
    <name type="scientific">Acidiluteibacter ferrifornacis</name>
    <dbReference type="NCBI Taxonomy" id="2692424"/>
    <lineage>
        <taxon>Bacteria</taxon>
        <taxon>Pseudomonadati</taxon>
        <taxon>Bacteroidota</taxon>
        <taxon>Flavobacteriia</taxon>
        <taxon>Flavobacteriales</taxon>
        <taxon>Cryomorphaceae</taxon>
        <taxon>Acidiluteibacter</taxon>
    </lineage>
</organism>
<protein>
    <submittedName>
        <fullName evidence="1">Uncharacterized protein</fullName>
    </submittedName>
</protein>
<proteinExistence type="predicted"/>
<evidence type="ECO:0000313" key="1">
    <source>
        <dbReference type="EMBL" id="NBG67136.1"/>
    </source>
</evidence>
<comment type="caution">
    <text evidence="1">The sequence shown here is derived from an EMBL/GenBank/DDBJ whole genome shotgun (WGS) entry which is preliminary data.</text>
</comment>
<evidence type="ECO:0000313" key="2">
    <source>
        <dbReference type="Proteomes" id="UP000470771"/>
    </source>
</evidence>
<reference evidence="1 2" key="1">
    <citation type="submission" date="2019-12" db="EMBL/GenBank/DDBJ databases">
        <authorList>
            <person name="Zhao J."/>
        </authorList>
    </citation>
    <scope>NUCLEOTIDE SEQUENCE [LARGE SCALE GENOMIC DNA]</scope>
    <source>
        <strain evidence="1 2">S-15</strain>
    </source>
</reference>
<dbReference type="EMBL" id="WWNE01000012">
    <property type="protein sequence ID" value="NBG67136.1"/>
    <property type="molecule type" value="Genomic_DNA"/>
</dbReference>